<feature type="compositionally biased region" description="Polar residues" evidence="2">
    <location>
        <begin position="950"/>
        <end position="961"/>
    </location>
</feature>
<dbReference type="EMBL" id="CATOUU010001169">
    <property type="protein sequence ID" value="CAI9975653.1"/>
    <property type="molecule type" value="Genomic_DNA"/>
</dbReference>
<name>A0AA86RIY6_9EUKA</name>
<comment type="caution">
    <text evidence="3">The sequence shown here is derived from an EMBL/GenBank/DDBJ whole genome shotgun (WGS) entry which is preliminary data.</text>
</comment>
<evidence type="ECO:0000313" key="3">
    <source>
        <dbReference type="EMBL" id="CAI9975653.1"/>
    </source>
</evidence>
<organism evidence="3">
    <name type="scientific">Hexamita inflata</name>
    <dbReference type="NCBI Taxonomy" id="28002"/>
    <lineage>
        <taxon>Eukaryota</taxon>
        <taxon>Metamonada</taxon>
        <taxon>Diplomonadida</taxon>
        <taxon>Hexamitidae</taxon>
        <taxon>Hexamitinae</taxon>
        <taxon>Hexamita</taxon>
    </lineage>
</organism>
<feature type="region of interest" description="Disordered" evidence="2">
    <location>
        <begin position="939"/>
        <end position="961"/>
    </location>
</feature>
<protein>
    <submittedName>
        <fullName evidence="3">Uncharacterized abhydrolase domain-containing protein</fullName>
    </submittedName>
    <submittedName>
        <fullName evidence="4">Uncharacterized_abhydrolase domain-containing protein</fullName>
    </submittedName>
</protein>
<reference evidence="3" key="1">
    <citation type="submission" date="2023-06" db="EMBL/GenBank/DDBJ databases">
        <authorList>
            <person name="Kurt Z."/>
        </authorList>
    </citation>
    <scope>NUCLEOTIDE SEQUENCE</scope>
</reference>
<evidence type="ECO:0000256" key="2">
    <source>
        <dbReference type="SAM" id="MobiDB-lite"/>
    </source>
</evidence>
<feature type="compositionally biased region" description="Acidic residues" evidence="2">
    <location>
        <begin position="485"/>
        <end position="503"/>
    </location>
</feature>
<feature type="compositionally biased region" description="Polar residues" evidence="2">
    <location>
        <begin position="431"/>
        <end position="442"/>
    </location>
</feature>
<feature type="region of interest" description="Disordered" evidence="2">
    <location>
        <begin position="485"/>
        <end position="909"/>
    </location>
</feature>
<proteinExistence type="predicted"/>
<dbReference type="EMBL" id="CAXDID020000020">
    <property type="protein sequence ID" value="CAL5986992.1"/>
    <property type="molecule type" value="Genomic_DNA"/>
</dbReference>
<evidence type="ECO:0000313" key="4">
    <source>
        <dbReference type="EMBL" id="CAL5986992.1"/>
    </source>
</evidence>
<keyword evidence="5" id="KW-1185">Reference proteome</keyword>
<evidence type="ECO:0000313" key="5">
    <source>
        <dbReference type="Proteomes" id="UP001642409"/>
    </source>
</evidence>
<sequence length="1293" mass="157418">MKGLRAPSKMLQKINNQVNNQQEQNTQNTIEEEITIDQFMFDIQQQELQQYINSLQKIENKQYIIDRIDVICSRQKLQQEYADSLDYFHRYSQKIFRQLKYFYKCQIKDEFSTKIQTMKRNQLRSINKTLETYCTNQYKLVQDYYDSSYNNTVENMYRIIQQLRQLTSKAIETALEPKTPFHLMNVVTYDDLVKLNGIDLTIDNIDMYRLYEAYRYIVVEDYEKRSNKAIALLETVYQEQKDLGNPLCYQVQNLIEIEKQFQVYVFQAESRFQLQILFDVYNEMRIRLFVKVTNEKLLQQAVLVNLKLFQQLFSRDYEQVQHWIQNAGQIDNKRKDVVKELNLVYNELQKTRYAMKGTDSLEKLEALVKAHLLRDVPYKLYQITGNLDTNNNIELDYYPDQDFENIEIDFQLDSFEVKHTLDYNNHDTTNRQHQNSQESSQLFDEDEDNQENQETIDEVNIKLKELQILPQNEMILKQQIEDSFDNDEEDFDDGGFDDDEEDYNKEKEQEAERLRLEEERIQKEQEEKQRLEEERIQKEHAEKQRLEEERIQKEQEERDETRRRTNPERTRREAETRRRKNPERTGREAETRRRTNPERTGREAETRRRKNPERTGREAETRRRKNPERTGREAETRRRTNPERTRREAETRRRTNPERTGREAETRRRKNPERTRREAETRRRTNPERTGREAETRRRKNPERTGREAETRRRTNPERTRREAETRRTNPERTGREAETEEERIQKEHAEKQRLEEERIQKEHEQKQRLEEERIQKEQEEKQRLEEERIQKEQEEKQRLEEERIQKEQEEKQRLEEERIQKEQEEKQRLEEERIQKEQEEKQRLEEERIQKEQEEKQRLEEERIQKEHEEKQRLEEERIQKEQEEKQRLEEERIQKEQEEKQRLEEERIQKEQEEKQRLEEERIKQLILEEQKEQERQEQQQRLEQQQSSTQFTNEQSISEEQSILTLNTQQTLTFEDPSVQQRQVPVKDINNINFIVDKLPKTRTSEQWATILKLQQEVILCFDESKFQIQEQLNDQIKIMKELMLEKCKQFESDAQYAKIIQAYTQYQQYIFDTMDLTIFTELSYEQLMKQIGINVKYKVEATELEQEKSTQKLICKACVTALDKIIETQPELQQKQLQNVKKIEKEINNALHICTSLKQLFYVARCARKIRALINLQLIGPKQQREFAELTVEIQFSESNQMKSAAFQLIQQFKSIIQAKPEQTAKISVHISKLENIIEGLQNEDYKFKMLLKGFNGEIQQLNEIQKEFKTFLDKRNKVLNVLHQYVQK</sequence>
<gene>
    <name evidence="3" type="ORF">HINF_LOCUS63298</name>
    <name evidence="4" type="ORF">HINF_LOCUS9684</name>
</gene>
<dbReference type="PANTHER" id="PTHR18949">
    <property type="entry name" value="CALDESMON"/>
    <property type="match status" value="1"/>
</dbReference>
<feature type="compositionally biased region" description="Acidic residues" evidence="2">
    <location>
        <begin position="443"/>
        <end position="452"/>
    </location>
</feature>
<dbReference type="PANTHER" id="PTHR18949:SF3">
    <property type="entry name" value="CALDESMON"/>
    <property type="match status" value="1"/>
</dbReference>
<reference evidence="4 5" key="2">
    <citation type="submission" date="2024-07" db="EMBL/GenBank/DDBJ databases">
        <authorList>
            <person name="Akdeniz Z."/>
        </authorList>
    </citation>
    <scope>NUCLEOTIDE SEQUENCE [LARGE SCALE GENOMIC DNA]</scope>
</reference>
<accession>A0AA86RIY6</accession>
<feature type="region of interest" description="Disordered" evidence="2">
    <location>
        <begin position="425"/>
        <end position="452"/>
    </location>
</feature>
<evidence type="ECO:0000256" key="1">
    <source>
        <dbReference type="SAM" id="Coils"/>
    </source>
</evidence>
<dbReference type="Proteomes" id="UP001642409">
    <property type="component" value="Unassembled WGS sequence"/>
</dbReference>
<keyword evidence="1" id="KW-0175">Coiled coil</keyword>
<feature type="compositionally biased region" description="Basic and acidic residues" evidence="2">
    <location>
        <begin position="504"/>
        <end position="909"/>
    </location>
</feature>
<feature type="coiled-coil region" evidence="1">
    <location>
        <begin position="11"/>
        <end position="61"/>
    </location>
</feature>